<proteinExistence type="predicted"/>
<protein>
    <submittedName>
        <fullName evidence="1">Uncharacterized protein</fullName>
    </submittedName>
</protein>
<name>A0A5D2WXI4_GOSMU</name>
<dbReference type="AlphaFoldDB" id="A0A5D2WXI4"/>
<reference evidence="1 2" key="1">
    <citation type="submission" date="2019-07" db="EMBL/GenBank/DDBJ databases">
        <title>WGS assembly of Gossypium mustelinum.</title>
        <authorList>
            <person name="Chen Z.J."/>
            <person name="Sreedasyam A."/>
            <person name="Ando A."/>
            <person name="Song Q."/>
            <person name="De L."/>
            <person name="Hulse-Kemp A."/>
            <person name="Ding M."/>
            <person name="Ye W."/>
            <person name="Kirkbride R."/>
            <person name="Jenkins J."/>
            <person name="Plott C."/>
            <person name="Lovell J."/>
            <person name="Lin Y.-M."/>
            <person name="Vaughn R."/>
            <person name="Liu B."/>
            <person name="Li W."/>
            <person name="Simpson S."/>
            <person name="Scheffler B."/>
            <person name="Saski C."/>
            <person name="Grover C."/>
            <person name="Hu G."/>
            <person name="Conover J."/>
            <person name="Carlson J."/>
            <person name="Shu S."/>
            <person name="Boston L."/>
            <person name="Williams M."/>
            <person name="Peterson D."/>
            <person name="Mcgee K."/>
            <person name="Jones D."/>
            <person name="Wendel J."/>
            <person name="Stelly D."/>
            <person name="Grimwood J."/>
            <person name="Schmutz J."/>
        </authorList>
    </citation>
    <scope>NUCLEOTIDE SEQUENCE [LARGE SCALE GENOMIC DNA]</scope>
    <source>
        <strain evidence="1">1408120.09</strain>
    </source>
</reference>
<gene>
    <name evidence="1" type="ORF">E1A91_A12G227700v1</name>
</gene>
<sequence length="76" mass="8848">MTARVVGKEVQTCEEAHRFRGDDDDKVWDLIKTTDLIQMSKRNSCKYCLHGLCFNSVVVVGDTFFLDERTQRRMTC</sequence>
<accession>A0A5D2WXI4</accession>
<evidence type="ECO:0000313" key="2">
    <source>
        <dbReference type="Proteomes" id="UP000323597"/>
    </source>
</evidence>
<evidence type="ECO:0000313" key="1">
    <source>
        <dbReference type="EMBL" id="TYJ06354.1"/>
    </source>
</evidence>
<dbReference type="EMBL" id="CM017647">
    <property type="protein sequence ID" value="TYJ06354.1"/>
    <property type="molecule type" value="Genomic_DNA"/>
</dbReference>
<dbReference type="Proteomes" id="UP000323597">
    <property type="component" value="Chromosome A12"/>
</dbReference>
<keyword evidence="2" id="KW-1185">Reference proteome</keyword>
<organism evidence="1 2">
    <name type="scientific">Gossypium mustelinum</name>
    <name type="common">Cotton</name>
    <name type="synonym">Gossypium caicoense</name>
    <dbReference type="NCBI Taxonomy" id="34275"/>
    <lineage>
        <taxon>Eukaryota</taxon>
        <taxon>Viridiplantae</taxon>
        <taxon>Streptophyta</taxon>
        <taxon>Embryophyta</taxon>
        <taxon>Tracheophyta</taxon>
        <taxon>Spermatophyta</taxon>
        <taxon>Magnoliopsida</taxon>
        <taxon>eudicotyledons</taxon>
        <taxon>Gunneridae</taxon>
        <taxon>Pentapetalae</taxon>
        <taxon>rosids</taxon>
        <taxon>malvids</taxon>
        <taxon>Malvales</taxon>
        <taxon>Malvaceae</taxon>
        <taxon>Malvoideae</taxon>
        <taxon>Gossypium</taxon>
    </lineage>
</organism>